<evidence type="ECO:0000313" key="8">
    <source>
        <dbReference type="EMBL" id="RSU13835.1"/>
    </source>
</evidence>
<keyword evidence="5" id="KW-0238">DNA-binding</keyword>
<dbReference type="InterPro" id="IPR015424">
    <property type="entry name" value="PyrdxlP-dep_Trfase"/>
</dbReference>
<evidence type="ECO:0000256" key="6">
    <source>
        <dbReference type="ARBA" id="ARBA00023163"/>
    </source>
</evidence>
<dbReference type="Proteomes" id="UP000286773">
    <property type="component" value="Unassembled WGS sequence"/>
</dbReference>
<dbReference type="PANTHER" id="PTHR46577:SF2">
    <property type="entry name" value="TRANSCRIPTIONAL REGULATORY PROTEIN"/>
    <property type="match status" value="1"/>
</dbReference>
<protein>
    <recommendedName>
        <fullName evidence="7">HTH gntR-type domain-containing protein</fullName>
    </recommendedName>
</protein>
<dbReference type="Gene3D" id="3.90.1150.10">
    <property type="entry name" value="Aspartate Aminotransferase, domain 1"/>
    <property type="match status" value="1"/>
</dbReference>
<dbReference type="InterPro" id="IPR000524">
    <property type="entry name" value="Tscrpt_reg_HTH_GntR"/>
</dbReference>
<dbReference type="GO" id="GO:0008483">
    <property type="term" value="F:transaminase activity"/>
    <property type="evidence" value="ECO:0007669"/>
    <property type="project" value="UniProtKB-KW"/>
</dbReference>
<dbReference type="Gene3D" id="3.40.640.10">
    <property type="entry name" value="Type I PLP-dependent aspartate aminotransferase-like (Major domain)"/>
    <property type="match status" value="1"/>
</dbReference>
<organism evidence="8 9">
    <name type="scientific">Vagococcus acidifermentans</name>
    <dbReference type="NCBI Taxonomy" id="564710"/>
    <lineage>
        <taxon>Bacteria</taxon>
        <taxon>Bacillati</taxon>
        <taxon>Bacillota</taxon>
        <taxon>Bacilli</taxon>
        <taxon>Lactobacillales</taxon>
        <taxon>Enterococcaceae</taxon>
        <taxon>Vagococcus</taxon>
    </lineage>
</organism>
<dbReference type="Pfam" id="PF00392">
    <property type="entry name" value="GntR"/>
    <property type="match status" value="1"/>
</dbReference>
<dbReference type="GO" id="GO:0003677">
    <property type="term" value="F:DNA binding"/>
    <property type="evidence" value="ECO:0007669"/>
    <property type="project" value="UniProtKB-KW"/>
</dbReference>
<dbReference type="PRINTS" id="PR00035">
    <property type="entry name" value="HTHGNTR"/>
</dbReference>
<dbReference type="GO" id="GO:0003700">
    <property type="term" value="F:DNA-binding transcription factor activity"/>
    <property type="evidence" value="ECO:0007669"/>
    <property type="project" value="InterPro"/>
</dbReference>
<reference evidence="8 9" key="1">
    <citation type="submission" date="2017-05" db="EMBL/GenBank/DDBJ databases">
        <title>Vagococcus spp. assemblies.</title>
        <authorList>
            <person name="Gulvik C.A."/>
        </authorList>
    </citation>
    <scope>NUCLEOTIDE SEQUENCE [LARGE SCALE GENOMIC DNA]</scope>
    <source>
        <strain evidence="8 9">LMG 24798</strain>
    </source>
</reference>
<dbReference type="InterPro" id="IPR036390">
    <property type="entry name" value="WH_DNA-bd_sf"/>
</dbReference>
<keyword evidence="9" id="KW-1185">Reference proteome</keyword>
<keyword evidence="2" id="KW-0032">Aminotransferase</keyword>
<dbReference type="EMBL" id="NGKC01000002">
    <property type="protein sequence ID" value="RSU13835.1"/>
    <property type="molecule type" value="Genomic_DNA"/>
</dbReference>
<dbReference type="Pfam" id="PF00155">
    <property type="entry name" value="Aminotran_1_2"/>
    <property type="match status" value="1"/>
</dbReference>
<dbReference type="PROSITE" id="PS50949">
    <property type="entry name" value="HTH_GNTR"/>
    <property type="match status" value="1"/>
</dbReference>
<keyword evidence="4" id="KW-0805">Transcription regulation</keyword>
<dbReference type="GO" id="GO:0030170">
    <property type="term" value="F:pyridoxal phosphate binding"/>
    <property type="evidence" value="ECO:0007669"/>
    <property type="project" value="InterPro"/>
</dbReference>
<evidence type="ECO:0000313" key="9">
    <source>
        <dbReference type="Proteomes" id="UP000286773"/>
    </source>
</evidence>
<gene>
    <name evidence="8" type="ORF">CBF27_02745</name>
</gene>
<accession>A0A430B0I4</accession>
<evidence type="ECO:0000256" key="5">
    <source>
        <dbReference type="ARBA" id="ARBA00023125"/>
    </source>
</evidence>
<evidence type="ECO:0000259" key="7">
    <source>
        <dbReference type="PROSITE" id="PS50949"/>
    </source>
</evidence>
<keyword evidence="3" id="KW-0663">Pyridoxal phosphate</keyword>
<dbReference type="InterPro" id="IPR015422">
    <property type="entry name" value="PyrdxlP-dep_Trfase_small"/>
</dbReference>
<sequence>MMWELTREPGLPIYQSIVKLIMQHIQSGLLLPGQKIPSERALAEKFQVNRSTVVHALDELAAMGIVIRRQGSGTIINDGKWGVYTGPTIDWRDYLMTDNFDVHGTFMEQLMTLRHSSGYIDLVTGDLPLELIPTLELPNITWKEFLKEDAYQDKLGYPPLRQKISTHLAAKTPQFDQPDNLLITSGAQQALFLIIQVLLQKGDAIAVEAPSFLYSLSLFQVAGVRMFGIPMDDEGMRIDALEKSILKNKIRMVFVNPTFQNPTGVQMSLKRRQELVALCNQYQVPIVEDDVFADLYFPETPYIPSLKELDFDNVLYIGSLSKILGSSTKIGWLSAPPAVIGKLSDARQEMDADVSIFPQVLALNAMNNQQYAQKLSRLGRQLSDRLQLFTADLERRAPGLFDYRLPEGGFYLWLELKQHNVTMKNMHALFDAGLLAAPSFLFGIKKPALRLNFARISPDNSLEIADKLAALSNHYWE</sequence>
<keyword evidence="6" id="KW-0804">Transcription</keyword>
<dbReference type="SUPFAM" id="SSF53383">
    <property type="entry name" value="PLP-dependent transferases"/>
    <property type="match status" value="1"/>
</dbReference>
<dbReference type="InterPro" id="IPR004839">
    <property type="entry name" value="Aminotransferase_I/II_large"/>
</dbReference>
<dbReference type="CDD" id="cd07377">
    <property type="entry name" value="WHTH_GntR"/>
    <property type="match status" value="1"/>
</dbReference>
<dbReference type="InterPro" id="IPR036388">
    <property type="entry name" value="WH-like_DNA-bd_sf"/>
</dbReference>
<evidence type="ECO:0000256" key="3">
    <source>
        <dbReference type="ARBA" id="ARBA00022898"/>
    </source>
</evidence>
<proteinExistence type="inferred from homology"/>
<evidence type="ECO:0000256" key="4">
    <source>
        <dbReference type="ARBA" id="ARBA00023015"/>
    </source>
</evidence>
<dbReference type="OrthoDB" id="9802328at2"/>
<dbReference type="CDD" id="cd00609">
    <property type="entry name" value="AAT_like"/>
    <property type="match status" value="1"/>
</dbReference>
<evidence type="ECO:0000256" key="1">
    <source>
        <dbReference type="ARBA" id="ARBA00005384"/>
    </source>
</evidence>
<comment type="similarity">
    <text evidence="1">In the C-terminal section; belongs to the class-I pyridoxal-phosphate-dependent aminotransferase family.</text>
</comment>
<dbReference type="AlphaFoldDB" id="A0A430B0I4"/>
<feature type="domain" description="HTH gntR-type" evidence="7">
    <location>
        <begin position="11"/>
        <end position="79"/>
    </location>
</feature>
<comment type="caution">
    <text evidence="8">The sequence shown here is derived from an EMBL/GenBank/DDBJ whole genome shotgun (WGS) entry which is preliminary data.</text>
</comment>
<dbReference type="InterPro" id="IPR051446">
    <property type="entry name" value="HTH_trans_reg/aminotransferase"/>
</dbReference>
<dbReference type="InterPro" id="IPR015421">
    <property type="entry name" value="PyrdxlP-dep_Trfase_major"/>
</dbReference>
<dbReference type="SUPFAM" id="SSF46785">
    <property type="entry name" value="Winged helix' DNA-binding domain"/>
    <property type="match status" value="1"/>
</dbReference>
<dbReference type="SMART" id="SM00345">
    <property type="entry name" value="HTH_GNTR"/>
    <property type="match status" value="1"/>
</dbReference>
<keyword evidence="2" id="KW-0808">Transferase</keyword>
<evidence type="ECO:0000256" key="2">
    <source>
        <dbReference type="ARBA" id="ARBA00022576"/>
    </source>
</evidence>
<dbReference type="Gene3D" id="1.10.10.10">
    <property type="entry name" value="Winged helix-like DNA-binding domain superfamily/Winged helix DNA-binding domain"/>
    <property type="match status" value="1"/>
</dbReference>
<name>A0A430B0I4_9ENTE</name>
<dbReference type="PANTHER" id="PTHR46577">
    <property type="entry name" value="HTH-TYPE TRANSCRIPTIONAL REGULATORY PROTEIN GABR"/>
    <property type="match status" value="1"/>
</dbReference>